<gene>
    <name evidence="2" type="ORF">F2P81_019112</name>
</gene>
<feature type="compositionally biased region" description="Basic and acidic residues" evidence="1">
    <location>
        <begin position="69"/>
        <end position="88"/>
    </location>
</feature>
<evidence type="ECO:0000313" key="2">
    <source>
        <dbReference type="EMBL" id="KAF0028025.1"/>
    </source>
</evidence>
<accession>A0A6A4S6X9</accession>
<feature type="region of interest" description="Disordered" evidence="1">
    <location>
        <begin position="67"/>
        <end position="88"/>
    </location>
</feature>
<dbReference type="AlphaFoldDB" id="A0A6A4S6X9"/>
<evidence type="ECO:0000313" key="3">
    <source>
        <dbReference type="Proteomes" id="UP000438429"/>
    </source>
</evidence>
<feature type="region of interest" description="Disordered" evidence="1">
    <location>
        <begin position="1"/>
        <end position="27"/>
    </location>
</feature>
<evidence type="ECO:0000256" key="1">
    <source>
        <dbReference type="SAM" id="MobiDB-lite"/>
    </source>
</evidence>
<name>A0A6A4S6X9_SCOMX</name>
<organism evidence="2 3">
    <name type="scientific">Scophthalmus maximus</name>
    <name type="common">Turbot</name>
    <name type="synonym">Psetta maxima</name>
    <dbReference type="NCBI Taxonomy" id="52904"/>
    <lineage>
        <taxon>Eukaryota</taxon>
        <taxon>Metazoa</taxon>
        <taxon>Chordata</taxon>
        <taxon>Craniata</taxon>
        <taxon>Vertebrata</taxon>
        <taxon>Euteleostomi</taxon>
        <taxon>Actinopterygii</taxon>
        <taxon>Neopterygii</taxon>
        <taxon>Teleostei</taxon>
        <taxon>Neoteleostei</taxon>
        <taxon>Acanthomorphata</taxon>
        <taxon>Carangaria</taxon>
        <taxon>Pleuronectiformes</taxon>
        <taxon>Pleuronectoidei</taxon>
        <taxon>Scophthalmidae</taxon>
        <taxon>Scophthalmus</taxon>
    </lineage>
</organism>
<dbReference type="EMBL" id="VEVO01000017">
    <property type="protein sequence ID" value="KAF0028025.1"/>
    <property type="molecule type" value="Genomic_DNA"/>
</dbReference>
<proteinExistence type="predicted"/>
<dbReference type="Proteomes" id="UP000438429">
    <property type="component" value="Unassembled WGS sequence"/>
</dbReference>
<sequence>MSGHRVQFADLPPSDHKGNPKSHTDVFSAADQDDSTVCLRFALPSSLNLSLSGHCVPECWNGYPLSISEEERVNRSEREEDRESTRGQ</sequence>
<feature type="compositionally biased region" description="Basic and acidic residues" evidence="1">
    <location>
        <begin position="13"/>
        <end position="24"/>
    </location>
</feature>
<comment type="caution">
    <text evidence="2">The sequence shown here is derived from an EMBL/GenBank/DDBJ whole genome shotgun (WGS) entry which is preliminary data.</text>
</comment>
<protein>
    <submittedName>
        <fullName evidence="2">Uncharacterized protein</fullName>
    </submittedName>
</protein>
<reference evidence="2 3" key="1">
    <citation type="submission" date="2019-06" db="EMBL/GenBank/DDBJ databases">
        <title>Draft genomes of female and male turbot (Scophthalmus maximus).</title>
        <authorList>
            <person name="Xu H."/>
            <person name="Xu X.-W."/>
            <person name="Shao C."/>
            <person name="Chen S."/>
        </authorList>
    </citation>
    <scope>NUCLEOTIDE SEQUENCE [LARGE SCALE GENOMIC DNA]</scope>
    <source>
        <strain evidence="2">Ysfricsl-2016a</strain>
        <tissue evidence="2">Blood</tissue>
    </source>
</reference>